<reference evidence="1 2" key="1">
    <citation type="journal article" date="2024" name="G3 (Bethesda)">
        <title>Genome assembly of Hibiscus sabdariffa L. provides insights into metabolisms of medicinal natural products.</title>
        <authorList>
            <person name="Kim T."/>
        </authorList>
    </citation>
    <scope>NUCLEOTIDE SEQUENCE [LARGE SCALE GENOMIC DNA]</scope>
    <source>
        <strain evidence="1">TK-2024</strain>
        <tissue evidence="1">Old leaves</tissue>
    </source>
</reference>
<protein>
    <submittedName>
        <fullName evidence="1">Uncharacterized protein</fullName>
    </submittedName>
</protein>
<proteinExistence type="predicted"/>
<comment type="caution">
    <text evidence="1">The sequence shown here is derived from an EMBL/GenBank/DDBJ whole genome shotgun (WGS) entry which is preliminary data.</text>
</comment>
<sequence>MDKIWYPIKVGFVIFVLSSRVRVMIDLDKHIEILLFSLWDYQMRNRNVHRFQPLNPSKDKRASRHFEK</sequence>
<accession>A0ABR2RFM0</accession>
<keyword evidence="2" id="KW-1185">Reference proteome</keyword>
<organism evidence="1 2">
    <name type="scientific">Hibiscus sabdariffa</name>
    <name type="common">roselle</name>
    <dbReference type="NCBI Taxonomy" id="183260"/>
    <lineage>
        <taxon>Eukaryota</taxon>
        <taxon>Viridiplantae</taxon>
        <taxon>Streptophyta</taxon>
        <taxon>Embryophyta</taxon>
        <taxon>Tracheophyta</taxon>
        <taxon>Spermatophyta</taxon>
        <taxon>Magnoliopsida</taxon>
        <taxon>eudicotyledons</taxon>
        <taxon>Gunneridae</taxon>
        <taxon>Pentapetalae</taxon>
        <taxon>rosids</taxon>
        <taxon>malvids</taxon>
        <taxon>Malvales</taxon>
        <taxon>Malvaceae</taxon>
        <taxon>Malvoideae</taxon>
        <taxon>Hibiscus</taxon>
    </lineage>
</organism>
<dbReference type="EMBL" id="JBBPBN010000023">
    <property type="protein sequence ID" value="KAK9011687.1"/>
    <property type="molecule type" value="Genomic_DNA"/>
</dbReference>
<gene>
    <name evidence="1" type="ORF">V6N11_044532</name>
</gene>
<dbReference type="Proteomes" id="UP001396334">
    <property type="component" value="Unassembled WGS sequence"/>
</dbReference>
<evidence type="ECO:0000313" key="1">
    <source>
        <dbReference type="EMBL" id="KAK9011687.1"/>
    </source>
</evidence>
<name>A0ABR2RFM0_9ROSI</name>
<evidence type="ECO:0000313" key="2">
    <source>
        <dbReference type="Proteomes" id="UP001396334"/>
    </source>
</evidence>